<keyword evidence="3" id="KW-1185">Reference proteome</keyword>
<evidence type="ECO:0000313" key="2">
    <source>
        <dbReference type="EMBL" id="CDI04577.1"/>
    </source>
</evidence>
<evidence type="ECO:0000256" key="1">
    <source>
        <dbReference type="SAM" id="MobiDB-lite"/>
    </source>
</evidence>
<feature type="region of interest" description="Disordered" evidence="1">
    <location>
        <begin position="71"/>
        <end position="93"/>
    </location>
</feature>
<organism evidence="2 3">
    <name type="scientific">Candidatus Competibacter denitrificans Run_A_D11</name>
    <dbReference type="NCBI Taxonomy" id="1400863"/>
    <lineage>
        <taxon>Bacteria</taxon>
        <taxon>Pseudomonadati</taxon>
        <taxon>Pseudomonadota</taxon>
        <taxon>Gammaproteobacteria</taxon>
        <taxon>Candidatus Competibacteraceae</taxon>
        <taxon>Candidatus Competibacter</taxon>
    </lineage>
</organism>
<comment type="caution">
    <text evidence="2">The sequence shown here is derived from an EMBL/GenBank/DDBJ whole genome shotgun (WGS) entry which is preliminary data.</text>
</comment>
<dbReference type="Proteomes" id="UP000035760">
    <property type="component" value="Unassembled WGS sequence"/>
</dbReference>
<evidence type="ECO:0000313" key="3">
    <source>
        <dbReference type="Proteomes" id="UP000035760"/>
    </source>
</evidence>
<reference evidence="2" key="1">
    <citation type="submission" date="2013-07" db="EMBL/GenBank/DDBJ databases">
        <authorList>
            <person name="McIlroy S."/>
        </authorList>
    </citation>
    <scope>NUCLEOTIDE SEQUENCE [LARGE SCALE GENOMIC DNA]</scope>
    <source>
        <strain evidence="2">Run_A_D11</strain>
    </source>
</reference>
<accession>W6MA53</accession>
<sequence length="93" mass="10179">MSLTERPPILGIEGERQLTPQIKNGQVCSVQHGLRNFEGRYGFSSHGFNSFQLNDFTDLPPALEDGGSWLNSGPTMDTPQRPGVLARPRQLGG</sequence>
<proteinExistence type="predicted"/>
<reference evidence="2" key="2">
    <citation type="submission" date="2014-03" db="EMBL/GenBank/DDBJ databases">
        <title>Candidatus Competibacter-lineage genomes retrieved from metagenomes reveal functional metabolic diversity.</title>
        <authorList>
            <person name="McIlroy S.J."/>
            <person name="Albertsen M."/>
            <person name="Andresen E.K."/>
            <person name="Saunders A.M."/>
            <person name="Kristiansen R."/>
            <person name="Stokholm-Bjerregaard M."/>
            <person name="Nielsen K.L."/>
            <person name="Nielsen P.H."/>
        </authorList>
    </citation>
    <scope>NUCLEOTIDE SEQUENCE</scope>
    <source>
        <strain evidence="2">Run_A_D11</strain>
    </source>
</reference>
<protein>
    <submittedName>
        <fullName evidence="2">Uncharacterized protein</fullName>
    </submittedName>
</protein>
<gene>
    <name evidence="2" type="ORF">BN873_p10021</name>
</gene>
<dbReference type="EMBL" id="CBTJ020000113">
    <property type="protein sequence ID" value="CDI04577.1"/>
    <property type="molecule type" value="Genomic_DNA"/>
</dbReference>
<dbReference type="AlphaFoldDB" id="W6MA53"/>
<name>W6MA53_9GAMM</name>